<reference evidence="2 3" key="1">
    <citation type="journal article" date="2011" name="J. Bacteriol.">
        <title>Genome sequence of Methyloversatilis universalis FAM5T, a methylotrophic representative of the order Rhodocyclales.</title>
        <authorList>
            <person name="Kittichotirat W."/>
            <person name="Good N.M."/>
            <person name="Hall R."/>
            <person name="Bringel F."/>
            <person name="Lajus A."/>
            <person name="Medigue C."/>
            <person name="Smalley N.E."/>
            <person name="Beck D."/>
            <person name="Bumgarner R."/>
            <person name="Vuilleumier S."/>
            <person name="Kalyuzhnaya M.G."/>
        </authorList>
    </citation>
    <scope>NUCLEOTIDE SEQUENCE [LARGE SCALE GENOMIC DNA]</scope>
    <source>
        <strain evidence="3">ATCC BAA-1314 / JCM 13912 / FAM5</strain>
    </source>
</reference>
<name>F5RAQ9_METUF</name>
<keyword evidence="1" id="KW-1133">Transmembrane helix</keyword>
<evidence type="ECO:0000313" key="3">
    <source>
        <dbReference type="Proteomes" id="UP000005019"/>
    </source>
</evidence>
<dbReference type="Proteomes" id="UP000005019">
    <property type="component" value="Unassembled WGS sequence"/>
</dbReference>
<comment type="caution">
    <text evidence="2">The sequence shown here is derived from an EMBL/GenBank/DDBJ whole genome shotgun (WGS) entry which is preliminary data.</text>
</comment>
<keyword evidence="3" id="KW-1185">Reference proteome</keyword>
<organism evidence="2 3">
    <name type="scientific">Methyloversatilis universalis (strain ATCC BAA-1314 / DSM 25237 / JCM 13912 / CCUG 52030 / FAM5)</name>
    <dbReference type="NCBI Taxonomy" id="1000565"/>
    <lineage>
        <taxon>Bacteria</taxon>
        <taxon>Pseudomonadati</taxon>
        <taxon>Pseudomonadota</taxon>
        <taxon>Betaproteobacteria</taxon>
        <taxon>Nitrosomonadales</taxon>
        <taxon>Sterolibacteriaceae</taxon>
        <taxon>Methyloversatilis</taxon>
    </lineage>
</organism>
<dbReference type="AlphaFoldDB" id="F5RAQ9"/>
<dbReference type="EMBL" id="AFHG01000038">
    <property type="protein sequence ID" value="EGK72366.1"/>
    <property type="molecule type" value="Genomic_DNA"/>
</dbReference>
<dbReference type="STRING" id="1000565.METUNv1_01344"/>
<keyword evidence="1" id="KW-0472">Membrane</keyword>
<sequence length="150" mass="15805">MLRMQETWRAFGSTSVTDTPAPPHCAMYFAAVAPPKPPPTTTTRAAAARAGRAAPIVASTDALPSTPRKPRRFSGCFRMVSKLMSAPSQLDLRTVVFFAAGFFAAAFATTLLLATFTSGLLLRSFESSVFFGATVPPPGSVGPRVPLRGA</sequence>
<accession>F5RAQ9</accession>
<protein>
    <submittedName>
        <fullName evidence="2">Uncharacterized protein</fullName>
    </submittedName>
</protein>
<gene>
    <name evidence="2" type="ORF">METUNv1_01344</name>
</gene>
<evidence type="ECO:0000256" key="1">
    <source>
        <dbReference type="SAM" id="Phobius"/>
    </source>
</evidence>
<feature type="transmembrane region" description="Helical" evidence="1">
    <location>
        <begin position="95"/>
        <end position="122"/>
    </location>
</feature>
<evidence type="ECO:0000313" key="2">
    <source>
        <dbReference type="EMBL" id="EGK72366.1"/>
    </source>
</evidence>
<keyword evidence="1" id="KW-0812">Transmembrane</keyword>
<proteinExistence type="predicted"/>